<evidence type="ECO:0000313" key="2">
    <source>
        <dbReference type="EMBL" id="MBK5898069.1"/>
    </source>
</evidence>
<dbReference type="Pfam" id="PF19993">
    <property type="entry name" value="DO-GTPase2"/>
    <property type="match status" value="1"/>
</dbReference>
<dbReference type="InterPro" id="IPR045528">
    <property type="entry name" value="DO-GTPase2"/>
</dbReference>
<dbReference type="EMBL" id="JAEPRJ010000001">
    <property type="protein sequence ID" value="MBK5898069.1"/>
    <property type="molecule type" value="Genomic_DNA"/>
</dbReference>
<name>A0ABS1J1N6_9FIRM</name>
<evidence type="ECO:0000313" key="3">
    <source>
        <dbReference type="Proteomes" id="UP000604730"/>
    </source>
</evidence>
<evidence type="ECO:0000259" key="1">
    <source>
        <dbReference type="Pfam" id="PF19993"/>
    </source>
</evidence>
<proteinExistence type="predicted"/>
<dbReference type="Proteomes" id="UP000604730">
    <property type="component" value="Unassembled WGS sequence"/>
</dbReference>
<dbReference type="SUPFAM" id="SSF52540">
    <property type="entry name" value="P-loop containing nucleoside triphosphate hydrolases"/>
    <property type="match status" value="1"/>
</dbReference>
<protein>
    <recommendedName>
        <fullName evidence="1">Double-GTPase 2 domain-containing protein</fullName>
    </recommendedName>
</protein>
<dbReference type="RefSeq" id="WP_208429512.1">
    <property type="nucleotide sequence ID" value="NZ_JAEPRJ010000001.1"/>
</dbReference>
<organism evidence="2 3">
    <name type="scientific">Catonella massiliensis</name>
    <dbReference type="NCBI Taxonomy" id="2799636"/>
    <lineage>
        <taxon>Bacteria</taxon>
        <taxon>Bacillati</taxon>
        <taxon>Bacillota</taxon>
        <taxon>Clostridia</taxon>
        <taxon>Lachnospirales</taxon>
        <taxon>Lachnospiraceae</taxon>
        <taxon>Catonella</taxon>
    </lineage>
</organism>
<accession>A0ABS1J1N6</accession>
<reference evidence="2 3" key="1">
    <citation type="submission" date="2021-01" db="EMBL/GenBank/DDBJ databases">
        <title>Isolation and description of Catonella massiliensis sp. nov., a novel Catonella species, isolated from a stable periodontitis subject.</title>
        <authorList>
            <person name="Antezack A."/>
            <person name="Boxberger M."/>
            <person name="La Scola B."/>
            <person name="Monnet-Corti V."/>
        </authorList>
    </citation>
    <scope>NUCLEOTIDE SEQUENCE [LARGE SCALE GENOMIC DNA]</scope>
    <source>
        <strain evidence="2 3">Marseille-Q4567</strain>
    </source>
</reference>
<dbReference type="InterPro" id="IPR027417">
    <property type="entry name" value="P-loop_NTPase"/>
</dbReference>
<feature type="domain" description="Double-GTPase 2" evidence="1">
    <location>
        <begin position="13"/>
        <end position="220"/>
    </location>
</feature>
<keyword evidence="3" id="KW-1185">Reference proteome</keyword>
<gene>
    <name evidence="2" type="ORF">JJN12_09830</name>
</gene>
<dbReference type="Gene3D" id="3.40.50.300">
    <property type="entry name" value="P-loop containing nucleotide triphosphate hydrolases"/>
    <property type="match status" value="1"/>
</dbReference>
<sequence length="346" mass="40169">MGSVEALKVQVMMVGGRRCGKTSVLAAMKDNFETQFADTNLTIAIDDFDTLEILTAKINEINDYFLGDKSRNIIPDSNPTDDMMKYTYSIRIAGKKGKIQVEFIDYPGEWLTDKVHHEELRNLMTETQVIVVVIDTPHLMEEDGQYNEYRNFCYQTTEMLKTALDDGEEGEKLILFVPLKCERYLNDGKMDQVRKRTEEAYANLINYFNRNKKKYEVAVTPIFTLGSVIFSHFGRDKQTREIKINNYKTPEEAVYIFSDINVKKPSPKYCEQPVVYLLAYLFKMAEQKKNKDFSQGTFLDKVGIFISEKFLNFASASDYDEQKKCVLKRLKKEDDGYHIIQNTLKF</sequence>
<comment type="caution">
    <text evidence="2">The sequence shown here is derived from an EMBL/GenBank/DDBJ whole genome shotgun (WGS) entry which is preliminary data.</text>
</comment>